<evidence type="ECO:0000259" key="6">
    <source>
        <dbReference type="Pfam" id="PF03717"/>
    </source>
</evidence>
<comment type="caution">
    <text evidence="7">The sequence shown here is derived from an EMBL/GenBank/DDBJ whole genome shotgun (WGS) entry which is preliminary data.</text>
</comment>
<dbReference type="PANTHER" id="PTHR30627:SF1">
    <property type="entry name" value="PEPTIDOGLYCAN D,D-TRANSPEPTIDASE FTSI"/>
    <property type="match status" value="1"/>
</dbReference>
<keyword evidence="4" id="KW-1133">Transmembrane helix</keyword>
<accession>A0ABU3NT09</accession>
<dbReference type="SUPFAM" id="SSF56519">
    <property type="entry name" value="Penicillin binding protein dimerisation domain"/>
    <property type="match status" value="1"/>
</dbReference>
<dbReference type="Pfam" id="PF00905">
    <property type="entry name" value="Transpeptidase"/>
    <property type="match status" value="1"/>
</dbReference>
<feature type="domain" description="Penicillin-binding protein dimerisation" evidence="6">
    <location>
        <begin position="62"/>
        <end position="227"/>
    </location>
</feature>
<dbReference type="InterPro" id="IPR001460">
    <property type="entry name" value="PCN-bd_Tpept"/>
</dbReference>
<dbReference type="SUPFAM" id="SSF56601">
    <property type="entry name" value="beta-lactamase/transpeptidase-like"/>
    <property type="match status" value="1"/>
</dbReference>
<feature type="domain" description="Penicillin-binding protein transpeptidase" evidence="5">
    <location>
        <begin position="278"/>
        <end position="585"/>
    </location>
</feature>
<keyword evidence="8" id="KW-1185">Reference proteome</keyword>
<sequence>MNTTSPVHPISTFRFYLVGILFSLLGVLALMQIIRLQTDARAQELPKIGEAFYNYEIRTLFPERGDIFDRWGNLLAGNVEVYEIGVALDEVHYAKSAETIARTLSEILERPGYTEIKVAAETPYEKGKAEFITIADFVPAEKIRQLEQKIQEARDKGSPLNLSGLYWVAHPMRYYPENDLASNILGFVNFLKRPENVAECQRDGDWCGGHLGVEEYYDSLLAGTPIQVRIPKDPRKIDNLPTIPPGSSLILTVDRELQAAVERIADQARESSGAEAVTIIVMNPRNGEILAMTSTPRFNLNRYWEYPDIINIPAFNRAISQVYEPGSVFKVLTMAGGLDSGAVTPEATFLDVGSYTVGGISLHNWEYTVWGAQDMTGCLQHSINTCLAWVANQMGPTRFYQYLEAFGIGRRTGIDIAYEAFYPMRRPGDTDWHEVDLGTNAFGQGISVTPIQMITAISAVANDGKMMAPHIVKAYIRNGQQVEVSPKLMTAPIKPETARTLSEMLANALVNEASPALVDGYRLAGKTGTASIPTEQGYTSPLTNASFVGWGPVDDPQFIVYIWMEKPSASPWASVIAAPVFHDVVEEAVTILRIPPDEVRQQMKEP</sequence>
<dbReference type="Gene3D" id="3.40.710.10">
    <property type="entry name" value="DD-peptidase/beta-lactamase superfamily"/>
    <property type="match status" value="1"/>
</dbReference>
<evidence type="ECO:0000256" key="3">
    <source>
        <dbReference type="ARBA" id="ARBA00023136"/>
    </source>
</evidence>
<feature type="transmembrane region" description="Helical" evidence="4">
    <location>
        <begin position="15"/>
        <end position="34"/>
    </location>
</feature>
<name>A0ABU3NT09_9CHLR</name>
<dbReference type="EMBL" id="JAUHMF010000002">
    <property type="protein sequence ID" value="MDT8899343.1"/>
    <property type="molecule type" value="Genomic_DNA"/>
</dbReference>
<dbReference type="InterPro" id="IPR050515">
    <property type="entry name" value="Beta-lactam/transpept"/>
</dbReference>
<dbReference type="Gene3D" id="3.90.1310.10">
    <property type="entry name" value="Penicillin-binding protein 2a (Domain 2)"/>
    <property type="match status" value="1"/>
</dbReference>
<dbReference type="RefSeq" id="WP_315626034.1">
    <property type="nucleotide sequence ID" value="NZ_JAUHMF010000002.1"/>
</dbReference>
<dbReference type="PANTHER" id="PTHR30627">
    <property type="entry name" value="PEPTIDOGLYCAN D,D-TRANSPEPTIDASE"/>
    <property type="match status" value="1"/>
</dbReference>
<keyword evidence="4" id="KW-0812">Transmembrane</keyword>
<reference evidence="7 8" key="1">
    <citation type="submission" date="2023-07" db="EMBL/GenBank/DDBJ databases">
        <title>Novel species of Thermanaerothrix with wide hydrolytic capabilities.</title>
        <authorList>
            <person name="Zayulina K.S."/>
            <person name="Podosokorskaya O.A."/>
            <person name="Elcheninov A.G."/>
        </authorList>
    </citation>
    <scope>NUCLEOTIDE SEQUENCE [LARGE SCALE GENOMIC DNA]</scope>
    <source>
        <strain evidence="7 8">4228-RoL</strain>
    </source>
</reference>
<evidence type="ECO:0000256" key="1">
    <source>
        <dbReference type="ARBA" id="ARBA00004370"/>
    </source>
</evidence>
<dbReference type="Gene3D" id="3.30.450.330">
    <property type="match status" value="1"/>
</dbReference>
<keyword evidence="3 4" id="KW-0472">Membrane</keyword>
<comment type="subcellular location">
    <subcellularLocation>
        <location evidence="1">Membrane</location>
    </subcellularLocation>
</comment>
<protein>
    <submittedName>
        <fullName evidence="7">Penicillin-binding protein 2</fullName>
    </submittedName>
</protein>
<comment type="similarity">
    <text evidence="2">Belongs to the transpeptidase family.</text>
</comment>
<organism evidence="7 8">
    <name type="scientific">Thermanaerothrix solaris</name>
    <dbReference type="NCBI Taxonomy" id="3058434"/>
    <lineage>
        <taxon>Bacteria</taxon>
        <taxon>Bacillati</taxon>
        <taxon>Chloroflexota</taxon>
        <taxon>Anaerolineae</taxon>
        <taxon>Anaerolineales</taxon>
        <taxon>Anaerolineaceae</taxon>
        <taxon>Thermanaerothrix</taxon>
    </lineage>
</organism>
<dbReference type="InterPro" id="IPR036138">
    <property type="entry name" value="PBP_dimer_sf"/>
</dbReference>
<evidence type="ECO:0000313" key="7">
    <source>
        <dbReference type="EMBL" id="MDT8899343.1"/>
    </source>
</evidence>
<dbReference type="Proteomes" id="UP001254165">
    <property type="component" value="Unassembled WGS sequence"/>
</dbReference>
<gene>
    <name evidence="7" type="ORF">QYE77_13840</name>
</gene>
<evidence type="ECO:0000256" key="4">
    <source>
        <dbReference type="SAM" id="Phobius"/>
    </source>
</evidence>
<evidence type="ECO:0000259" key="5">
    <source>
        <dbReference type="Pfam" id="PF00905"/>
    </source>
</evidence>
<evidence type="ECO:0000313" key="8">
    <source>
        <dbReference type="Proteomes" id="UP001254165"/>
    </source>
</evidence>
<proteinExistence type="inferred from homology"/>
<dbReference type="InterPro" id="IPR012338">
    <property type="entry name" value="Beta-lactam/transpept-like"/>
</dbReference>
<dbReference type="Pfam" id="PF03717">
    <property type="entry name" value="PBP_dimer"/>
    <property type="match status" value="1"/>
</dbReference>
<evidence type="ECO:0000256" key="2">
    <source>
        <dbReference type="ARBA" id="ARBA00007171"/>
    </source>
</evidence>
<dbReference type="InterPro" id="IPR005311">
    <property type="entry name" value="PBP_dimer"/>
</dbReference>